<comment type="caution">
    <text evidence="1">The sequence shown here is derived from an EMBL/GenBank/DDBJ whole genome shotgun (WGS) entry which is preliminary data.</text>
</comment>
<accession>A0ABQ9K0U9</accession>
<dbReference type="EMBL" id="JAPWTJ010000053">
    <property type="protein sequence ID" value="KAJ8983983.1"/>
    <property type="molecule type" value="Genomic_DNA"/>
</dbReference>
<name>A0ABQ9K0U9_9CUCU</name>
<sequence>MKTEKKVFIKVESQEQQETTKNSRRTLKVLQQTACDKENLAGRPQSFKDAKFAGELEKPETKRKKVQMQHKAVQVGECVITADDLTWTSPVPIIGENLQKRGAKP</sequence>
<evidence type="ECO:0000313" key="2">
    <source>
        <dbReference type="Proteomes" id="UP001162164"/>
    </source>
</evidence>
<dbReference type="Proteomes" id="UP001162164">
    <property type="component" value="Unassembled WGS sequence"/>
</dbReference>
<protein>
    <submittedName>
        <fullName evidence="1">Uncharacterized protein</fullName>
    </submittedName>
</protein>
<reference evidence="1" key="1">
    <citation type="journal article" date="2023" name="Insect Mol. Biol.">
        <title>Genome sequencing provides insights into the evolution of gene families encoding plant cell wall-degrading enzymes in longhorned beetles.</title>
        <authorList>
            <person name="Shin N.R."/>
            <person name="Okamura Y."/>
            <person name="Kirsch R."/>
            <person name="Pauchet Y."/>
        </authorList>
    </citation>
    <scope>NUCLEOTIDE SEQUENCE</scope>
    <source>
        <strain evidence="1">MMC_N1</strain>
    </source>
</reference>
<evidence type="ECO:0000313" key="1">
    <source>
        <dbReference type="EMBL" id="KAJ8983983.1"/>
    </source>
</evidence>
<proteinExistence type="predicted"/>
<gene>
    <name evidence="1" type="ORF">NQ317_008688</name>
</gene>
<organism evidence="1 2">
    <name type="scientific">Molorchus minor</name>
    <dbReference type="NCBI Taxonomy" id="1323400"/>
    <lineage>
        <taxon>Eukaryota</taxon>
        <taxon>Metazoa</taxon>
        <taxon>Ecdysozoa</taxon>
        <taxon>Arthropoda</taxon>
        <taxon>Hexapoda</taxon>
        <taxon>Insecta</taxon>
        <taxon>Pterygota</taxon>
        <taxon>Neoptera</taxon>
        <taxon>Endopterygota</taxon>
        <taxon>Coleoptera</taxon>
        <taxon>Polyphaga</taxon>
        <taxon>Cucujiformia</taxon>
        <taxon>Chrysomeloidea</taxon>
        <taxon>Cerambycidae</taxon>
        <taxon>Lamiinae</taxon>
        <taxon>Monochamini</taxon>
        <taxon>Molorchus</taxon>
    </lineage>
</organism>
<keyword evidence="2" id="KW-1185">Reference proteome</keyword>